<dbReference type="Proteomes" id="UP000185124">
    <property type="component" value="Unassembled WGS sequence"/>
</dbReference>
<feature type="transmembrane region" description="Helical" evidence="5">
    <location>
        <begin position="116"/>
        <end position="134"/>
    </location>
</feature>
<evidence type="ECO:0000256" key="1">
    <source>
        <dbReference type="ARBA" id="ARBA00004141"/>
    </source>
</evidence>
<evidence type="ECO:0000313" key="7">
    <source>
        <dbReference type="EMBL" id="SIM86285.1"/>
    </source>
</evidence>
<feature type="domain" description="Integral membrane bound transporter" evidence="6">
    <location>
        <begin position="60"/>
        <end position="180"/>
    </location>
</feature>
<dbReference type="STRING" id="709881.SAMN04489832_2585"/>
<name>A0A1N5WNM4_9ACTN</name>
<evidence type="ECO:0000256" key="5">
    <source>
        <dbReference type="SAM" id="Phobius"/>
    </source>
</evidence>
<sequence>MAADRRDVSRPDAAAGFARGTAAKARRRAGEAGRLRLRLFSVILLVAAQCGLAAALSWGLAHHILDRPSPIFAPSAAVGTIVAALGQRARRTAELMLGVGVGLVVSDLLVRILGFGLWQIGLVVALAIAVALLASGHSGALVAQAGGTAVLIATFAQVERGLQWARIVDAAVGGVIALAVVALLLPINPMRILERATAPVAETLRTQLREVAHALTEGDRDRAMRALDQLSAMDPDLERMHEALGGAEEVTVIAPARWQRRLDVEHYQAGIPHIDRVSLEARELARWAVTTLEYDEPVPEELPAAVERLAEAVLLLRREAGAGRPFDQTYEAVLDGARLAGQAYRNGRKPYSDAMVIQLRTMASDLLRATGYEPETANRIVREASTV</sequence>
<evidence type="ECO:0000259" key="6">
    <source>
        <dbReference type="Pfam" id="PF13515"/>
    </source>
</evidence>
<dbReference type="GO" id="GO:0016020">
    <property type="term" value="C:membrane"/>
    <property type="evidence" value="ECO:0007669"/>
    <property type="project" value="UniProtKB-SubCell"/>
</dbReference>
<dbReference type="RefSeq" id="WP_244298502.1">
    <property type="nucleotide sequence ID" value="NZ_FSQT01000001.1"/>
</dbReference>
<evidence type="ECO:0000313" key="8">
    <source>
        <dbReference type="Proteomes" id="UP000185124"/>
    </source>
</evidence>
<evidence type="ECO:0000256" key="2">
    <source>
        <dbReference type="ARBA" id="ARBA00022692"/>
    </source>
</evidence>
<proteinExistence type="predicted"/>
<evidence type="ECO:0000256" key="3">
    <source>
        <dbReference type="ARBA" id="ARBA00022989"/>
    </source>
</evidence>
<keyword evidence="4 5" id="KW-0472">Membrane</keyword>
<protein>
    <submittedName>
        <fullName evidence="7">Fusaric acid resistance protein-like</fullName>
    </submittedName>
</protein>
<comment type="subcellular location">
    <subcellularLocation>
        <location evidence="1">Membrane</location>
        <topology evidence="1">Multi-pass membrane protein</topology>
    </subcellularLocation>
</comment>
<keyword evidence="2 5" id="KW-0812">Transmembrane</keyword>
<feature type="transmembrane region" description="Helical" evidence="5">
    <location>
        <begin position="164"/>
        <end position="185"/>
    </location>
</feature>
<feature type="transmembrane region" description="Helical" evidence="5">
    <location>
        <begin position="37"/>
        <end position="58"/>
    </location>
</feature>
<dbReference type="InterPro" id="IPR049453">
    <property type="entry name" value="Memb_transporter_dom"/>
</dbReference>
<feature type="transmembrane region" description="Helical" evidence="5">
    <location>
        <begin position="70"/>
        <end position="86"/>
    </location>
</feature>
<gene>
    <name evidence="7" type="ORF">SAMN04489832_2585</name>
</gene>
<accession>A0A1N5WNM4</accession>
<dbReference type="AlphaFoldDB" id="A0A1N5WNM4"/>
<dbReference type="Pfam" id="PF13515">
    <property type="entry name" value="FUSC_2"/>
    <property type="match status" value="1"/>
</dbReference>
<keyword evidence="3 5" id="KW-1133">Transmembrane helix</keyword>
<feature type="transmembrane region" description="Helical" evidence="5">
    <location>
        <begin position="93"/>
        <end position="110"/>
    </location>
</feature>
<reference evidence="8" key="1">
    <citation type="submission" date="2016-12" db="EMBL/GenBank/DDBJ databases">
        <authorList>
            <person name="Varghese N."/>
            <person name="Submissions S."/>
        </authorList>
    </citation>
    <scope>NUCLEOTIDE SEQUENCE [LARGE SCALE GENOMIC DNA]</scope>
    <source>
        <strain evidence="8">DSM 45599</strain>
    </source>
</reference>
<organism evidence="7 8">
    <name type="scientific">Micromonospora cremea</name>
    <dbReference type="NCBI Taxonomy" id="709881"/>
    <lineage>
        <taxon>Bacteria</taxon>
        <taxon>Bacillati</taxon>
        <taxon>Actinomycetota</taxon>
        <taxon>Actinomycetes</taxon>
        <taxon>Micromonosporales</taxon>
        <taxon>Micromonosporaceae</taxon>
        <taxon>Micromonospora</taxon>
    </lineage>
</organism>
<evidence type="ECO:0000256" key="4">
    <source>
        <dbReference type="ARBA" id="ARBA00023136"/>
    </source>
</evidence>
<dbReference type="EMBL" id="FSQT01000001">
    <property type="protein sequence ID" value="SIM86285.1"/>
    <property type="molecule type" value="Genomic_DNA"/>
</dbReference>
<keyword evidence="8" id="KW-1185">Reference proteome</keyword>